<keyword evidence="2" id="KW-1185">Reference proteome</keyword>
<accession>A0A7K3NSS1</accession>
<sequence length="49" mass="5094">MLKRNSGRTLIGHAAAAPVLLFLLFLLSLCLPLATARHGHTAPAAGPHP</sequence>
<gene>
    <name evidence="1" type="ORF">G3N56_19080</name>
</gene>
<dbReference type="EMBL" id="JAAGRQ010000150">
    <property type="protein sequence ID" value="NDY58845.1"/>
    <property type="molecule type" value="Genomic_DNA"/>
</dbReference>
<protein>
    <submittedName>
        <fullName evidence="1">Uncharacterized protein</fullName>
    </submittedName>
</protein>
<comment type="caution">
    <text evidence="1">The sequence shown here is derived from an EMBL/GenBank/DDBJ whole genome shotgun (WGS) entry which is preliminary data.</text>
</comment>
<reference evidence="1 2" key="1">
    <citation type="submission" date="2020-02" db="EMBL/GenBank/DDBJ databases">
        <title>Comparative genomics of sulfur disproportionating microorganisms.</title>
        <authorList>
            <person name="Ward L.M."/>
            <person name="Bertran E."/>
            <person name="Johnston D.T."/>
        </authorList>
    </citation>
    <scope>NUCLEOTIDE SEQUENCE [LARGE SCALE GENOMIC DNA]</scope>
    <source>
        <strain evidence="1 2">DSM 3696</strain>
    </source>
</reference>
<name>A0A7K3NSS1_9BACT</name>
<evidence type="ECO:0000313" key="1">
    <source>
        <dbReference type="EMBL" id="NDY58845.1"/>
    </source>
</evidence>
<dbReference type="AlphaFoldDB" id="A0A7K3NSS1"/>
<dbReference type="Proteomes" id="UP000469724">
    <property type="component" value="Unassembled WGS sequence"/>
</dbReference>
<feature type="non-terminal residue" evidence="1">
    <location>
        <position position="49"/>
    </location>
</feature>
<organism evidence="1 2">
    <name type="scientific">Desulfolutivibrio sulfodismutans</name>
    <dbReference type="NCBI Taxonomy" id="63561"/>
    <lineage>
        <taxon>Bacteria</taxon>
        <taxon>Pseudomonadati</taxon>
        <taxon>Thermodesulfobacteriota</taxon>
        <taxon>Desulfovibrionia</taxon>
        <taxon>Desulfovibrionales</taxon>
        <taxon>Desulfovibrionaceae</taxon>
        <taxon>Desulfolutivibrio</taxon>
    </lineage>
</organism>
<proteinExistence type="predicted"/>
<evidence type="ECO:0000313" key="2">
    <source>
        <dbReference type="Proteomes" id="UP000469724"/>
    </source>
</evidence>